<accession>A0A1E4TV27</accession>
<dbReference type="AlphaFoldDB" id="A0A1E4TV27"/>
<proteinExistence type="predicted"/>
<evidence type="ECO:0000313" key="1">
    <source>
        <dbReference type="EMBL" id="ODV95643.1"/>
    </source>
</evidence>
<reference evidence="2" key="1">
    <citation type="submission" date="2016-05" db="EMBL/GenBank/DDBJ databases">
        <title>Comparative genomics of biotechnologically important yeasts.</title>
        <authorList>
            <consortium name="DOE Joint Genome Institute"/>
            <person name="Riley R."/>
            <person name="Haridas S."/>
            <person name="Wolfe K.H."/>
            <person name="Lopes M.R."/>
            <person name="Hittinger C.T."/>
            <person name="Goker M."/>
            <person name="Salamov A."/>
            <person name="Wisecaver J."/>
            <person name="Long T.M."/>
            <person name="Aerts A.L."/>
            <person name="Barry K."/>
            <person name="Choi C."/>
            <person name="Clum A."/>
            <person name="Coughlan A.Y."/>
            <person name="Deshpande S."/>
            <person name="Douglass A.P."/>
            <person name="Hanson S.J."/>
            <person name="Klenk H.-P."/>
            <person name="Labutti K."/>
            <person name="Lapidus A."/>
            <person name="Lindquist E."/>
            <person name="Lipzen A."/>
            <person name="Meier-Kolthoff J.P."/>
            <person name="Ohm R.A."/>
            <person name="Otillar R.P."/>
            <person name="Pangilinan J."/>
            <person name="Peng Y."/>
            <person name="Rokas A."/>
            <person name="Rosa C.A."/>
            <person name="Scheuner C."/>
            <person name="Sibirny A.A."/>
            <person name="Slot J.C."/>
            <person name="Stielow J.B."/>
            <person name="Sun H."/>
            <person name="Kurtzman C.P."/>
            <person name="Blackwell M."/>
            <person name="Grigoriev I.V."/>
            <person name="Jeffries T.W."/>
        </authorList>
    </citation>
    <scope>NUCLEOTIDE SEQUENCE [LARGE SCALE GENOMIC DNA]</scope>
    <source>
        <strain evidence="2">NRRL Y-2460</strain>
    </source>
</reference>
<dbReference type="EMBL" id="KV454014">
    <property type="protein sequence ID" value="ODV95643.1"/>
    <property type="molecule type" value="Genomic_DNA"/>
</dbReference>
<feature type="non-terminal residue" evidence="1">
    <location>
        <position position="75"/>
    </location>
</feature>
<sequence>MDVVSHQFVPVNEKCSYKFIASYAFTIINKNNLIKDFNNLIQKIKEIGNHDNETLVQLYCYNYTLTAHEACLLQT</sequence>
<dbReference type="Proteomes" id="UP000094236">
    <property type="component" value="Unassembled WGS sequence"/>
</dbReference>
<evidence type="ECO:0000313" key="2">
    <source>
        <dbReference type="Proteomes" id="UP000094236"/>
    </source>
</evidence>
<protein>
    <submittedName>
        <fullName evidence="1">Uncharacterized protein</fullName>
    </submittedName>
</protein>
<keyword evidence="2" id="KW-1185">Reference proteome</keyword>
<organism evidence="1 2">
    <name type="scientific">Pachysolen tannophilus NRRL Y-2460</name>
    <dbReference type="NCBI Taxonomy" id="669874"/>
    <lineage>
        <taxon>Eukaryota</taxon>
        <taxon>Fungi</taxon>
        <taxon>Dikarya</taxon>
        <taxon>Ascomycota</taxon>
        <taxon>Saccharomycotina</taxon>
        <taxon>Pichiomycetes</taxon>
        <taxon>Pachysolenaceae</taxon>
        <taxon>Pachysolen</taxon>
    </lineage>
</organism>
<gene>
    <name evidence="1" type="ORF">PACTADRAFT_50341</name>
</gene>
<name>A0A1E4TV27_PACTA</name>